<dbReference type="SUPFAM" id="SSF47413">
    <property type="entry name" value="lambda repressor-like DNA-binding domains"/>
    <property type="match status" value="1"/>
</dbReference>
<dbReference type="GO" id="GO:0003677">
    <property type="term" value="F:DNA binding"/>
    <property type="evidence" value="ECO:0007669"/>
    <property type="project" value="InterPro"/>
</dbReference>
<name>A0A8S5NVC6_9CAUD</name>
<evidence type="ECO:0000313" key="1">
    <source>
        <dbReference type="EMBL" id="DAD98749.1"/>
    </source>
</evidence>
<sequence length="65" mass="7503">MYPNLNAELARKGWNKKILADKINKRYATLIDKLNGKTDITYHECLAIKAALETDLSVETLFYTR</sequence>
<reference evidence="1" key="1">
    <citation type="journal article" date="2021" name="Proc. Natl. Acad. Sci. U.S.A.">
        <title>A Catalog of Tens of Thousands of Viruses from Human Metagenomes Reveals Hidden Associations with Chronic Diseases.</title>
        <authorList>
            <person name="Tisza M.J."/>
            <person name="Buck C.B."/>
        </authorList>
    </citation>
    <scope>NUCLEOTIDE SEQUENCE</scope>
    <source>
        <strain evidence="1">CtPT18</strain>
    </source>
</reference>
<proteinExistence type="predicted"/>
<dbReference type="InterPro" id="IPR010982">
    <property type="entry name" value="Lambda_DNA-bd_dom_sf"/>
</dbReference>
<dbReference type="EMBL" id="BK015266">
    <property type="protein sequence ID" value="DAD98749.1"/>
    <property type="molecule type" value="Genomic_DNA"/>
</dbReference>
<protein>
    <submittedName>
        <fullName evidence="1">Protein-turn-helix DNA binding protein</fullName>
    </submittedName>
</protein>
<accession>A0A8S5NVC6</accession>
<organism evidence="1">
    <name type="scientific">Myoviridae sp. ctPT18</name>
    <dbReference type="NCBI Taxonomy" id="2825098"/>
    <lineage>
        <taxon>Viruses</taxon>
        <taxon>Duplodnaviria</taxon>
        <taxon>Heunggongvirae</taxon>
        <taxon>Uroviricota</taxon>
        <taxon>Caudoviricetes</taxon>
    </lineage>
</organism>